<dbReference type="InterPro" id="IPR050113">
    <property type="entry name" value="Ub_conjugating_enzyme"/>
</dbReference>
<reference evidence="6 7" key="1">
    <citation type="journal article" date="2018" name="Mol. Biol. Evol.">
        <title>Broad Genomic Sampling Reveals a Smut Pathogenic Ancestry of the Fungal Clade Ustilaginomycotina.</title>
        <authorList>
            <person name="Kijpornyongpan T."/>
            <person name="Mondo S.J."/>
            <person name="Barry K."/>
            <person name="Sandor L."/>
            <person name="Lee J."/>
            <person name="Lipzen A."/>
            <person name="Pangilinan J."/>
            <person name="LaButti K."/>
            <person name="Hainaut M."/>
            <person name="Henrissat B."/>
            <person name="Grigoriev I.V."/>
            <person name="Spatafora J.W."/>
            <person name="Aime M.C."/>
        </authorList>
    </citation>
    <scope>NUCLEOTIDE SEQUENCE [LARGE SCALE GENOMIC DNA]</scope>
    <source>
        <strain evidence="6 7">MCA 4186</strain>
    </source>
</reference>
<dbReference type="Pfam" id="PF00179">
    <property type="entry name" value="UQ_con"/>
    <property type="match status" value="1"/>
</dbReference>
<dbReference type="AlphaFoldDB" id="A0A316ZBZ5"/>
<accession>A0A316ZBZ5</accession>
<evidence type="ECO:0000313" key="7">
    <source>
        <dbReference type="Proteomes" id="UP000245946"/>
    </source>
</evidence>
<sequence>MPPAPAGAPSAATTRRLMKEYAAAQAELGDASSSSSSMPSLLVADVDAGTEGGDELFGDAAELAAQARAEKKERRRKGANPDLLELRPYDAEGEDLFDWVAVIRGPEGGSYQGGTFQIAITVPPSYPLKAPSMMFRTRIWHPNVHWTSGEICLDVLAGQWSPAWTLSSAMTAVIALLDAPEADSPLNVDAATVLRTGDMRAYRSAARMYTLLYAAGDQ</sequence>
<dbReference type="PANTHER" id="PTHR24067">
    <property type="entry name" value="UBIQUITIN-CONJUGATING ENZYME E2"/>
    <property type="match status" value="1"/>
</dbReference>
<evidence type="ECO:0000313" key="6">
    <source>
        <dbReference type="EMBL" id="PWN98554.1"/>
    </source>
</evidence>
<dbReference type="CDD" id="cd23812">
    <property type="entry name" value="UBCc_ScPEX4-like"/>
    <property type="match status" value="1"/>
</dbReference>
<dbReference type="GO" id="GO:0016740">
    <property type="term" value="F:transferase activity"/>
    <property type="evidence" value="ECO:0007669"/>
    <property type="project" value="UniProtKB-KW"/>
</dbReference>
<keyword evidence="1" id="KW-0808">Transferase</keyword>
<dbReference type="GeneID" id="37269790"/>
<organism evidence="6 7">
    <name type="scientific">Tilletiopsis washingtonensis</name>
    <dbReference type="NCBI Taxonomy" id="58919"/>
    <lineage>
        <taxon>Eukaryota</taxon>
        <taxon>Fungi</taxon>
        <taxon>Dikarya</taxon>
        <taxon>Basidiomycota</taxon>
        <taxon>Ustilaginomycotina</taxon>
        <taxon>Exobasidiomycetes</taxon>
        <taxon>Entylomatales</taxon>
        <taxon>Entylomatales incertae sedis</taxon>
        <taxon>Tilletiopsis</taxon>
    </lineage>
</organism>
<dbReference type="SUPFAM" id="SSF54495">
    <property type="entry name" value="UBC-like"/>
    <property type="match status" value="1"/>
</dbReference>
<dbReference type="InterPro" id="IPR023313">
    <property type="entry name" value="UBQ-conjugating_AS"/>
</dbReference>
<evidence type="ECO:0000256" key="4">
    <source>
        <dbReference type="RuleBase" id="RU362109"/>
    </source>
</evidence>
<dbReference type="InterPro" id="IPR016135">
    <property type="entry name" value="UBQ-conjugating_enzyme/RWD"/>
</dbReference>
<dbReference type="SMART" id="SM00212">
    <property type="entry name" value="UBCc"/>
    <property type="match status" value="1"/>
</dbReference>
<keyword evidence="4" id="KW-0067">ATP-binding</keyword>
<comment type="similarity">
    <text evidence="4">Belongs to the ubiquitin-conjugating enzyme family.</text>
</comment>
<keyword evidence="7" id="KW-1185">Reference proteome</keyword>
<evidence type="ECO:0000259" key="5">
    <source>
        <dbReference type="PROSITE" id="PS50127"/>
    </source>
</evidence>
<dbReference type="Gene3D" id="3.10.110.10">
    <property type="entry name" value="Ubiquitin Conjugating Enzyme"/>
    <property type="match status" value="1"/>
</dbReference>
<proteinExistence type="inferred from homology"/>
<keyword evidence="4" id="KW-0547">Nucleotide-binding</keyword>
<dbReference type="GO" id="GO:0005524">
    <property type="term" value="F:ATP binding"/>
    <property type="evidence" value="ECO:0007669"/>
    <property type="project" value="UniProtKB-UniRule"/>
</dbReference>
<gene>
    <name evidence="6" type="ORF">FA09DRAFT_329609</name>
</gene>
<protein>
    <recommendedName>
        <fullName evidence="5">UBC core domain-containing protein</fullName>
    </recommendedName>
</protein>
<dbReference type="InterPro" id="IPR000608">
    <property type="entry name" value="UBC"/>
</dbReference>
<name>A0A316ZBZ5_9BASI</name>
<evidence type="ECO:0000256" key="3">
    <source>
        <dbReference type="PROSITE-ProRule" id="PRU10133"/>
    </source>
</evidence>
<dbReference type="RefSeq" id="XP_025598833.1">
    <property type="nucleotide sequence ID" value="XM_025742246.1"/>
</dbReference>
<dbReference type="EMBL" id="KZ819291">
    <property type="protein sequence ID" value="PWN98554.1"/>
    <property type="molecule type" value="Genomic_DNA"/>
</dbReference>
<dbReference type="OrthoDB" id="9973183at2759"/>
<feature type="active site" description="Glycyl thioester intermediate" evidence="3">
    <location>
        <position position="152"/>
    </location>
</feature>
<dbReference type="PROSITE" id="PS50127">
    <property type="entry name" value="UBC_2"/>
    <property type="match status" value="1"/>
</dbReference>
<feature type="domain" description="UBC core" evidence="5">
    <location>
        <begin position="64"/>
        <end position="215"/>
    </location>
</feature>
<keyword evidence="2 4" id="KW-0833">Ubl conjugation pathway</keyword>
<dbReference type="PROSITE" id="PS00183">
    <property type="entry name" value="UBC_1"/>
    <property type="match status" value="1"/>
</dbReference>
<evidence type="ECO:0000256" key="1">
    <source>
        <dbReference type="ARBA" id="ARBA00022679"/>
    </source>
</evidence>
<evidence type="ECO:0000256" key="2">
    <source>
        <dbReference type="ARBA" id="ARBA00022786"/>
    </source>
</evidence>
<dbReference type="Proteomes" id="UP000245946">
    <property type="component" value="Unassembled WGS sequence"/>
</dbReference>
<dbReference type="STRING" id="58919.A0A316ZBZ5"/>